<evidence type="ECO:0000256" key="1">
    <source>
        <dbReference type="ARBA" id="ARBA00004141"/>
    </source>
</evidence>
<comment type="subcellular location">
    <subcellularLocation>
        <location evidence="1">Membrane</location>
        <topology evidence="1">Multi-pass membrane protein</topology>
    </subcellularLocation>
</comment>
<protein>
    <submittedName>
        <fullName evidence="4">Mitochondrial thiamine diphosphate carrier 2</fullName>
    </submittedName>
</protein>
<organism evidence="4 5">
    <name type="scientific">Vitis vinifera</name>
    <name type="common">Grape</name>
    <dbReference type="NCBI Taxonomy" id="29760"/>
    <lineage>
        <taxon>Eukaryota</taxon>
        <taxon>Viridiplantae</taxon>
        <taxon>Streptophyta</taxon>
        <taxon>Embryophyta</taxon>
        <taxon>Tracheophyta</taxon>
        <taxon>Spermatophyta</taxon>
        <taxon>Magnoliopsida</taxon>
        <taxon>eudicotyledons</taxon>
        <taxon>Gunneridae</taxon>
        <taxon>Pentapetalae</taxon>
        <taxon>rosids</taxon>
        <taxon>Vitales</taxon>
        <taxon>Vitaceae</taxon>
        <taxon>Viteae</taxon>
        <taxon>Vitis</taxon>
    </lineage>
</organism>
<accession>A0A438KKF6</accession>
<reference evidence="4 5" key="1">
    <citation type="journal article" date="2018" name="PLoS Genet.">
        <title>Population sequencing reveals clonal diversity and ancestral inbreeding in the grapevine cultivar Chardonnay.</title>
        <authorList>
            <person name="Roach M.J."/>
            <person name="Johnson D.L."/>
            <person name="Bohlmann J."/>
            <person name="van Vuuren H.J."/>
            <person name="Jones S.J."/>
            <person name="Pretorius I.S."/>
            <person name="Schmidt S.A."/>
            <person name="Borneman A.R."/>
        </authorList>
    </citation>
    <scope>NUCLEOTIDE SEQUENCE [LARGE SCALE GENOMIC DNA]</scope>
    <source>
        <strain evidence="5">cv. Chardonnay</strain>
        <tissue evidence="4">Leaf</tissue>
    </source>
</reference>
<dbReference type="InterPro" id="IPR018108">
    <property type="entry name" value="MCP_transmembrane"/>
</dbReference>
<evidence type="ECO:0000256" key="2">
    <source>
        <dbReference type="ARBA" id="ARBA00022692"/>
    </source>
</evidence>
<dbReference type="EMBL" id="QGNW01000004">
    <property type="protein sequence ID" value="RVX21688.1"/>
    <property type="molecule type" value="Genomic_DNA"/>
</dbReference>
<evidence type="ECO:0000313" key="5">
    <source>
        <dbReference type="Proteomes" id="UP000288805"/>
    </source>
</evidence>
<gene>
    <name evidence="4" type="primary">GRMZM2G124911_2</name>
    <name evidence="4" type="ORF">CK203_001556</name>
</gene>
<comment type="caution">
    <text evidence="4">The sequence shown here is derived from an EMBL/GenBank/DDBJ whole genome shotgun (WGS) entry which is preliminary data.</text>
</comment>
<dbReference type="SUPFAM" id="SSF103506">
    <property type="entry name" value="Mitochondrial carrier"/>
    <property type="match status" value="1"/>
</dbReference>
<dbReference type="Pfam" id="PF00153">
    <property type="entry name" value="Mito_carr"/>
    <property type="match status" value="1"/>
</dbReference>
<evidence type="ECO:0000256" key="3">
    <source>
        <dbReference type="ARBA" id="ARBA00023136"/>
    </source>
</evidence>
<name>A0A438KKF6_VITVI</name>
<dbReference type="Proteomes" id="UP000288805">
    <property type="component" value="Unassembled WGS sequence"/>
</dbReference>
<dbReference type="Gene3D" id="1.50.40.10">
    <property type="entry name" value="Mitochondrial carrier domain"/>
    <property type="match status" value="1"/>
</dbReference>
<evidence type="ECO:0000313" key="4">
    <source>
        <dbReference type="EMBL" id="RVX21688.1"/>
    </source>
</evidence>
<proteinExistence type="predicted"/>
<keyword evidence="2" id="KW-0812">Transmembrane</keyword>
<dbReference type="InterPro" id="IPR023395">
    <property type="entry name" value="MCP_dom_sf"/>
</dbReference>
<sequence length="115" mass="12483">MLVTISLAHPGTTDKPKLFGCYDVSMKGQFSLQILVVNLSIVGFIAWNQYRSSNANLTGTDSISSFQLFLCGFAAGTCAKAVCHPLDVVKKRFQIEGLPRDPKYGLGLSIVLTQI</sequence>
<keyword evidence="3" id="KW-0472">Membrane</keyword>
<dbReference type="GO" id="GO:0016020">
    <property type="term" value="C:membrane"/>
    <property type="evidence" value="ECO:0007669"/>
    <property type="project" value="UniProtKB-SubCell"/>
</dbReference>
<dbReference type="AlphaFoldDB" id="A0A438KKF6"/>